<dbReference type="GO" id="GO:0006952">
    <property type="term" value="P:defense response"/>
    <property type="evidence" value="ECO:0007669"/>
    <property type="project" value="InterPro"/>
</dbReference>
<accession>A0A8X7XU04</accession>
<dbReference type="InterPro" id="IPR044974">
    <property type="entry name" value="Disease_R_plants"/>
</dbReference>
<evidence type="ECO:0000313" key="5">
    <source>
        <dbReference type="Proteomes" id="UP000886885"/>
    </source>
</evidence>
<dbReference type="OrthoDB" id="850331at2759"/>
<dbReference type="EMBL" id="JAAWWB010000037">
    <property type="protein sequence ID" value="KAG6738551.1"/>
    <property type="molecule type" value="Genomic_DNA"/>
</dbReference>
<dbReference type="Pfam" id="PF07725">
    <property type="entry name" value="LRR_3"/>
    <property type="match status" value="1"/>
</dbReference>
<keyword evidence="5" id="KW-1185">Reference proteome</keyword>
<organism evidence="4 5">
    <name type="scientific">Populus tomentosa</name>
    <name type="common">Chinese white poplar</name>
    <dbReference type="NCBI Taxonomy" id="118781"/>
    <lineage>
        <taxon>Eukaryota</taxon>
        <taxon>Viridiplantae</taxon>
        <taxon>Streptophyta</taxon>
        <taxon>Embryophyta</taxon>
        <taxon>Tracheophyta</taxon>
        <taxon>Spermatophyta</taxon>
        <taxon>Magnoliopsida</taxon>
        <taxon>eudicotyledons</taxon>
        <taxon>Gunneridae</taxon>
        <taxon>Pentapetalae</taxon>
        <taxon>rosids</taxon>
        <taxon>fabids</taxon>
        <taxon>Malpighiales</taxon>
        <taxon>Salicaceae</taxon>
        <taxon>Saliceae</taxon>
        <taxon>Populus</taxon>
    </lineage>
</organism>
<name>A0A8X7XU04_POPTO</name>
<keyword evidence="1" id="KW-0433">Leucine-rich repeat</keyword>
<dbReference type="Proteomes" id="UP000886885">
    <property type="component" value="Chromosome 19A"/>
</dbReference>
<dbReference type="GO" id="GO:0043531">
    <property type="term" value="F:ADP binding"/>
    <property type="evidence" value="ECO:0007669"/>
    <property type="project" value="InterPro"/>
</dbReference>
<dbReference type="PANTHER" id="PTHR11017:SF479">
    <property type="entry name" value="DISEASE RESISTANCE PROTEIN (TIR-NBS-LRR CLASS) FAMILY"/>
    <property type="match status" value="1"/>
</dbReference>
<feature type="domain" description="NB-ARC" evidence="3">
    <location>
        <begin position="40"/>
        <end position="204"/>
    </location>
</feature>
<evidence type="ECO:0000313" key="4">
    <source>
        <dbReference type="EMBL" id="KAG6738551.1"/>
    </source>
</evidence>
<dbReference type="InterPro" id="IPR011713">
    <property type="entry name" value="Leu-rich_rpt_3"/>
</dbReference>
<evidence type="ECO:0000256" key="1">
    <source>
        <dbReference type="ARBA" id="ARBA00022614"/>
    </source>
</evidence>
<gene>
    <name evidence="4" type="ORF">POTOM_058171</name>
</gene>
<dbReference type="PANTHER" id="PTHR11017">
    <property type="entry name" value="LEUCINE-RICH REPEAT-CONTAINING PROTEIN"/>
    <property type="match status" value="1"/>
</dbReference>
<keyword evidence="2" id="KW-0677">Repeat</keyword>
<dbReference type="AlphaFoldDB" id="A0A8X7XU04"/>
<sequence>MFVRLESEFIEKIIGDVLKKLHAMSSSHTMTGLFGIDVRVRKVESLLNMESPDVLIIGIWGMGGIGKTTIAEVVCSKVRSRFERIFVENFRQQYDLRRSFLSWLLGQETLNNMGSLSFRDSFVRDRLRRIKVFIVLDDVDDLMRFEEWKDLLDGRNSSFGPGSKVLITSRDKQVLSNVVDETYEVEGLNDEEALQLFSSKALKNCIPTIHQMHLIEQIGTQKIKGISLDTSKLSRHIHLKSDAFAMMDGLRFLDFSCQEDKMHLPPTGLEYLPNKLIYLKLHGFPSKSLPPFFNAEHLVELDLCGSKLVKLWTGVKDVGNLREIDLSNCPYLTKLPDLSMANSGN</sequence>
<dbReference type="InterPro" id="IPR002182">
    <property type="entry name" value="NB-ARC"/>
</dbReference>
<evidence type="ECO:0000259" key="3">
    <source>
        <dbReference type="Pfam" id="PF00931"/>
    </source>
</evidence>
<dbReference type="Pfam" id="PF00931">
    <property type="entry name" value="NB-ARC"/>
    <property type="match status" value="1"/>
</dbReference>
<reference evidence="4" key="1">
    <citation type="journal article" date="2020" name="bioRxiv">
        <title>Hybrid origin of Populus tomentosa Carr. identified through genome sequencing and phylogenomic analysis.</title>
        <authorList>
            <person name="An X."/>
            <person name="Gao K."/>
            <person name="Chen Z."/>
            <person name="Li J."/>
            <person name="Yang X."/>
            <person name="Yang X."/>
            <person name="Zhou J."/>
            <person name="Guo T."/>
            <person name="Zhao T."/>
            <person name="Huang S."/>
            <person name="Miao D."/>
            <person name="Khan W.U."/>
            <person name="Rao P."/>
            <person name="Ye M."/>
            <person name="Lei B."/>
            <person name="Liao W."/>
            <person name="Wang J."/>
            <person name="Ji L."/>
            <person name="Li Y."/>
            <person name="Guo B."/>
            <person name="Mustafa N.S."/>
            <person name="Li S."/>
            <person name="Yun Q."/>
            <person name="Keller S.R."/>
            <person name="Mao J."/>
            <person name="Zhang R."/>
            <person name="Strauss S.H."/>
        </authorList>
    </citation>
    <scope>NUCLEOTIDE SEQUENCE</scope>
    <source>
        <strain evidence="4">GM15</strain>
        <tissue evidence="4">Leaf</tissue>
    </source>
</reference>
<protein>
    <recommendedName>
        <fullName evidence="3">NB-ARC domain-containing protein</fullName>
    </recommendedName>
</protein>
<comment type="caution">
    <text evidence="4">The sequence shown here is derived from an EMBL/GenBank/DDBJ whole genome shotgun (WGS) entry which is preliminary data.</text>
</comment>
<evidence type="ECO:0000256" key="2">
    <source>
        <dbReference type="ARBA" id="ARBA00022737"/>
    </source>
</evidence>
<proteinExistence type="predicted"/>